<dbReference type="Proteomes" id="UP000568158">
    <property type="component" value="Unassembled WGS sequence"/>
</dbReference>
<dbReference type="InterPro" id="IPR013886">
    <property type="entry name" value="PI31_Prot_C"/>
</dbReference>
<dbReference type="Pfam" id="PF08577">
    <property type="entry name" value="PI31_Prot_C"/>
    <property type="match status" value="1"/>
</dbReference>
<feature type="region of interest" description="Disordered" evidence="2">
    <location>
        <begin position="136"/>
        <end position="164"/>
    </location>
</feature>
<name>A0A8H6BII6_DEKBR</name>
<feature type="region of interest" description="Disordered" evidence="2">
    <location>
        <begin position="183"/>
        <end position="270"/>
    </location>
</feature>
<evidence type="ECO:0000256" key="2">
    <source>
        <dbReference type="SAM" id="MobiDB-lite"/>
    </source>
</evidence>
<evidence type="ECO:0000313" key="5">
    <source>
        <dbReference type="Proteomes" id="UP000568158"/>
    </source>
</evidence>
<comment type="similarity">
    <text evidence="1">Belongs to the proteasome inhibitor PI31 family.</text>
</comment>
<accession>A0A8H6BII6</accession>
<sequence length="321" mass="34752">MSQEFTLIQLVTEAFAHNYLDGVWSIPLTETPDFSSDGLLCKFTTNQFVVTIKITDTERSVAFDLQSKDGKSKLFENIDLDPSSIDKKYSKFPIALSSEDYTKLVELEFIPKFRQHFDPFLKAHVSDYSNVSTYSSDKTPRFAKKSENSISGPDIQGSTGRLQKPIPASLAPPGFEDELEIQGKNSNTNIPGVSTPYGDSDRYPGGLRVPDLDPAAHIRSPGTGGMYPSPDDPLFHPEKRNRNNNLPNPGNGGIRYDDPLAGPHDDLDLAGEGLPPDMGIGKNRKNLRGNFGAFGGGSRFGGGFNGGFNGGFGGGFGGGFM</sequence>
<gene>
    <name evidence="4" type="ORF">HII12_002421</name>
</gene>
<feature type="compositionally biased region" description="Polar residues" evidence="2">
    <location>
        <begin position="148"/>
        <end position="161"/>
    </location>
</feature>
<dbReference type="AlphaFoldDB" id="A0A8H6BII6"/>
<feature type="compositionally biased region" description="Basic and acidic residues" evidence="2">
    <location>
        <begin position="255"/>
        <end position="267"/>
    </location>
</feature>
<comment type="caution">
    <text evidence="4">The sequence shown here is derived from an EMBL/GenBank/DDBJ whole genome shotgun (WGS) entry which is preliminary data.</text>
</comment>
<feature type="compositionally biased region" description="Basic and acidic residues" evidence="2">
    <location>
        <begin position="138"/>
        <end position="147"/>
    </location>
</feature>
<proteinExistence type="inferred from homology"/>
<evidence type="ECO:0000259" key="3">
    <source>
        <dbReference type="Pfam" id="PF08577"/>
    </source>
</evidence>
<protein>
    <recommendedName>
        <fullName evidence="3">PI31 proteasome regulator C-terminal domain-containing protein</fullName>
    </recommendedName>
</protein>
<organism evidence="4 5">
    <name type="scientific">Dekkera bruxellensis</name>
    <name type="common">Brettanomyces custersii</name>
    <dbReference type="NCBI Taxonomy" id="5007"/>
    <lineage>
        <taxon>Eukaryota</taxon>
        <taxon>Fungi</taxon>
        <taxon>Dikarya</taxon>
        <taxon>Ascomycota</taxon>
        <taxon>Saccharomycotina</taxon>
        <taxon>Pichiomycetes</taxon>
        <taxon>Pichiales</taxon>
        <taxon>Pichiaceae</taxon>
        <taxon>Brettanomyces</taxon>
    </lineage>
</organism>
<feature type="domain" description="PI31 proteasome regulator C-terminal" evidence="3">
    <location>
        <begin position="197"/>
        <end position="259"/>
    </location>
</feature>
<feature type="compositionally biased region" description="Polar residues" evidence="2">
    <location>
        <begin position="183"/>
        <end position="192"/>
    </location>
</feature>
<dbReference type="EMBL" id="JABCYN010000024">
    <property type="protein sequence ID" value="KAF6012268.1"/>
    <property type="molecule type" value="Genomic_DNA"/>
</dbReference>
<evidence type="ECO:0000313" key="4">
    <source>
        <dbReference type="EMBL" id="KAF6012268.1"/>
    </source>
</evidence>
<evidence type="ECO:0000256" key="1">
    <source>
        <dbReference type="ARBA" id="ARBA00006405"/>
    </source>
</evidence>
<reference evidence="4 5" key="1">
    <citation type="journal article" date="2020" name="Appl. Microbiol. Biotechnol.">
        <title>Targeted gene deletion in Brettanomyces bruxellensis with an expression-free CRISPR-Cas9 system.</title>
        <authorList>
            <person name="Varela C."/>
            <person name="Bartel C."/>
            <person name="Onetto C."/>
            <person name="Borneman A."/>
        </authorList>
    </citation>
    <scope>NUCLEOTIDE SEQUENCE [LARGE SCALE GENOMIC DNA]</scope>
    <source>
        <strain evidence="4 5">AWRI1613</strain>
    </source>
</reference>